<protein>
    <submittedName>
        <fullName evidence="2">UbiA prenyltransferase family protein</fullName>
    </submittedName>
</protein>
<evidence type="ECO:0000313" key="3">
    <source>
        <dbReference type="Proteomes" id="UP000185924"/>
    </source>
</evidence>
<gene>
    <name evidence="2" type="ORF">SAMN05421545_1203</name>
</gene>
<feature type="transmembrane region" description="Helical" evidence="1">
    <location>
        <begin position="52"/>
        <end position="68"/>
    </location>
</feature>
<dbReference type="RefSeq" id="WP_007653326.1">
    <property type="nucleotide sequence ID" value="NZ_FTNM01000001.1"/>
</dbReference>
<keyword evidence="1" id="KW-1133">Transmembrane helix</keyword>
<organism evidence="2 3">
    <name type="scientific">Pontibacter lucknowensis</name>
    <dbReference type="NCBI Taxonomy" id="1077936"/>
    <lineage>
        <taxon>Bacteria</taxon>
        <taxon>Pseudomonadati</taxon>
        <taxon>Bacteroidota</taxon>
        <taxon>Cytophagia</taxon>
        <taxon>Cytophagales</taxon>
        <taxon>Hymenobacteraceae</taxon>
        <taxon>Pontibacter</taxon>
    </lineage>
</organism>
<reference evidence="3" key="1">
    <citation type="submission" date="2017-01" db="EMBL/GenBank/DDBJ databases">
        <authorList>
            <person name="Varghese N."/>
            <person name="Submissions S."/>
        </authorList>
    </citation>
    <scope>NUCLEOTIDE SEQUENCE [LARGE SCALE GENOMIC DNA]</scope>
    <source>
        <strain evidence="3">DM9</strain>
    </source>
</reference>
<dbReference type="EMBL" id="FTNM01000001">
    <property type="protein sequence ID" value="SIQ72130.1"/>
    <property type="molecule type" value="Genomic_DNA"/>
</dbReference>
<keyword evidence="1" id="KW-0472">Membrane</keyword>
<keyword evidence="2" id="KW-0808">Transferase</keyword>
<feature type="transmembrane region" description="Helical" evidence="1">
    <location>
        <begin position="97"/>
        <end position="115"/>
    </location>
</feature>
<keyword evidence="3" id="KW-1185">Reference proteome</keyword>
<dbReference type="STRING" id="1077936.SAMN05421545_1203"/>
<feature type="transmembrane region" description="Helical" evidence="1">
    <location>
        <begin position="177"/>
        <end position="201"/>
    </location>
</feature>
<feature type="transmembrane region" description="Helical" evidence="1">
    <location>
        <begin position="247"/>
        <end position="265"/>
    </location>
</feature>
<dbReference type="GO" id="GO:0016740">
    <property type="term" value="F:transferase activity"/>
    <property type="evidence" value="ECO:0007669"/>
    <property type="project" value="UniProtKB-KW"/>
</dbReference>
<keyword evidence="1" id="KW-0812">Transmembrane</keyword>
<accession>A0A1N6V2V0</accession>
<evidence type="ECO:0000313" key="2">
    <source>
        <dbReference type="EMBL" id="SIQ72130.1"/>
    </source>
</evidence>
<feature type="transmembrane region" description="Helical" evidence="1">
    <location>
        <begin position="21"/>
        <end position="40"/>
    </location>
</feature>
<dbReference type="Proteomes" id="UP000185924">
    <property type="component" value="Unassembled WGS sequence"/>
</dbReference>
<dbReference type="AlphaFoldDB" id="A0A1N6V2V0"/>
<feature type="transmembrane region" description="Helical" evidence="1">
    <location>
        <begin position="272"/>
        <end position="293"/>
    </location>
</feature>
<feature type="transmembrane region" description="Helical" evidence="1">
    <location>
        <begin position="151"/>
        <end position="171"/>
    </location>
</feature>
<feature type="transmembrane region" description="Helical" evidence="1">
    <location>
        <begin position="222"/>
        <end position="241"/>
    </location>
</feature>
<name>A0A1N6V2V0_9BACT</name>
<evidence type="ECO:0000256" key="1">
    <source>
        <dbReference type="SAM" id="Phobius"/>
    </source>
</evidence>
<dbReference type="OrthoDB" id="1467772at2"/>
<proteinExistence type="predicted"/>
<feature type="transmembrane region" description="Helical" evidence="1">
    <location>
        <begin position="121"/>
        <end position="139"/>
    </location>
</feature>
<sequence length="294" mass="33095">MPEKEHSGIRRQQPLASWLRAGIEAFLYSSVFISLCAFGLTVETYLLTGNEVSLPMAGFVFLATLFTYNTSSLQRTWRGWGTSIAGQSWSIRHQRELTMLALLSLAGAVVLFFMYQLRINLWFVLTLALISIGYTVPLGSNRIKPFRSVPLLKVFLIALVWSAVTVLFPLIDAAVQLGSQVILIWLRRFLFILALALLFDIRDYTYDRRTRTLTFPGLLGEHYTRYLSLGLLLLYLLLVLLTEQGAILISLMSAALVAGLIVWNASEEKPRIYYALLADGAMLVHFAFVYLAVS</sequence>